<dbReference type="Gene3D" id="3.40.50.300">
    <property type="entry name" value="P-loop containing nucleotide triphosphate hydrolases"/>
    <property type="match status" value="1"/>
</dbReference>
<keyword evidence="2" id="KW-1185">Reference proteome</keyword>
<name>A1BG95_CHLPD</name>
<organism evidence="1 2">
    <name type="scientific">Chlorobium phaeobacteroides (strain DSM 266 / SMG 266 / 2430)</name>
    <dbReference type="NCBI Taxonomy" id="290317"/>
    <lineage>
        <taxon>Bacteria</taxon>
        <taxon>Pseudomonadati</taxon>
        <taxon>Chlorobiota</taxon>
        <taxon>Chlorobiia</taxon>
        <taxon>Chlorobiales</taxon>
        <taxon>Chlorobiaceae</taxon>
        <taxon>Chlorobium/Pelodictyon group</taxon>
        <taxon>Chlorobium</taxon>
    </lineage>
</organism>
<dbReference type="AlphaFoldDB" id="A1BG95"/>
<dbReference type="RefSeq" id="WP_011745238.1">
    <property type="nucleotide sequence ID" value="NC_008639.1"/>
</dbReference>
<dbReference type="InterPro" id="IPR027417">
    <property type="entry name" value="P-loop_NTPase"/>
</dbReference>
<dbReference type="Proteomes" id="UP000008701">
    <property type="component" value="Chromosome"/>
</dbReference>
<gene>
    <name evidence="1" type="ordered locus">Cpha266_1393</name>
</gene>
<dbReference type="STRING" id="290317.Cpha266_1393"/>
<protein>
    <submittedName>
        <fullName evidence="1">Uncharacterized protein</fullName>
    </submittedName>
</protein>
<evidence type="ECO:0000313" key="1">
    <source>
        <dbReference type="EMBL" id="ABL65422.1"/>
    </source>
</evidence>
<dbReference type="EMBL" id="CP000492">
    <property type="protein sequence ID" value="ABL65422.1"/>
    <property type="molecule type" value="Genomic_DNA"/>
</dbReference>
<dbReference type="eggNOG" id="COG5635">
    <property type="taxonomic scope" value="Bacteria"/>
</dbReference>
<evidence type="ECO:0000313" key="2">
    <source>
        <dbReference type="Proteomes" id="UP000008701"/>
    </source>
</evidence>
<dbReference type="HOGENOM" id="CLU_028590_0_0_10"/>
<dbReference type="SUPFAM" id="SSF52540">
    <property type="entry name" value="P-loop containing nucleoside triphosphate hydrolases"/>
    <property type="match status" value="1"/>
</dbReference>
<accession>A1BG95</accession>
<proteinExistence type="predicted"/>
<dbReference type="OrthoDB" id="651281at2"/>
<dbReference type="KEGG" id="cph:Cpha266_1393"/>
<sequence>MNNVKKKSKYLFFGEENIGKTALLRIAYSVLYERNFIPIYLEGKNIKDTGIDDIKKIVEKAFTEQYGVSSLDEYRQEDISNIFILIDDIDKNLLKSYKAKGRLIKTVSDYYCNVILTGNELSAFEEILIDEETIGDVFSDFYQYEILEFNHSNCYKLIRKWYTIGQDEYLSDEEFYKKIDGAVHSISIAMGQRIVPNYPIFVLILLQAIETSNPHDLRISSYGNYYQMLILKSLTDNIREQSELNIYQIYCEELANLFFSKKTKNISYKEYADFYTDMSGYEKMDLPSSMTIDKTIEDLSCAGIIYLKNDTIGFRYLYNYYYYEAKYLSRNLIKVETKDIVSKLCKRLYRTEYANIVMFLIHFSGDEFIVKELINNANEIFSGLSPCGLENDIININKLVEELPKLYFESKSIEAVREEENNQMDQDNNPEESEIKEECDISEDLSEIDEISKINLAFKLIEILGQILKNNPSGSMSGPVKHQMLISSYSLGLRTLSLFFDVINDNSDFVINQIKEILSKYKHVEKEKIEKIARQFTFGFCTHLSYLIVKKISYSVGSNKLIDKYYKIQEELNYSSVKIINFIIKLDQQSGFPDRELQNVKEFVEKYPLSYFLLKKVVIMHLYRHPVQYRDKQRICQFLGISIENQFKIDDKRKKGEK</sequence>
<reference evidence="1 2" key="1">
    <citation type="submission" date="2006-12" db="EMBL/GenBank/DDBJ databases">
        <title>Complete sequence of Chlorobium phaeobacteroides DSM 266.</title>
        <authorList>
            <consortium name="US DOE Joint Genome Institute"/>
            <person name="Copeland A."/>
            <person name="Lucas S."/>
            <person name="Lapidus A."/>
            <person name="Barry K."/>
            <person name="Detter J.C."/>
            <person name="Glavina del Rio T."/>
            <person name="Hammon N."/>
            <person name="Israni S."/>
            <person name="Pitluck S."/>
            <person name="Goltsman E."/>
            <person name="Schmutz J."/>
            <person name="Larimer F."/>
            <person name="Land M."/>
            <person name="Hauser L."/>
            <person name="Mikhailova N."/>
            <person name="Li T."/>
            <person name="Overmann J."/>
            <person name="Bryant D.A."/>
            <person name="Richardson P."/>
        </authorList>
    </citation>
    <scope>NUCLEOTIDE SEQUENCE [LARGE SCALE GENOMIC DNA]</scope>
    <source>
        <strain evidence="1 2">DSM 266</strain>
    </source>
</reference>